<feature type="domain" description="GAG-pre-integrase" evidence="2">
    <location>
        <begin position="432"/>
        <end position="484"/>
    </location>
</feature>
<evidence type="ECO:0000259" key="2">
    <source>
        <dbReference type="Pfam" id="PF13976"/>
    </source>
</evidence>
<feature type="domain" description="Retrotransposon gag" evidence="1">
    <location>
        <begin position="22"/>
        <end position="116"/>
    </location>
</feature>
<reference evidence="4" key="1">
    <citation type="submission" date="2024-03" db="EMBL/GenBank/DDBJ databases">
        <title>WGS assembly of Saponaria officinalis var. Norfolk2.</title>
        <authorList>
            <person name="Jenkins J."/>
            <person name="Shu S."/>
            <person name="Grimwood J."/>
            <person name="Barry K."/>
            <person name="Goodstein D."/>
            <person name="Schmutz J."/>
            <person name="Leebens-Mack J."/>
            <person name="Osbourn A."/>
        </authorList>
    </citation>
    <scope>NUCLEOTIDE SEQUENCE [LARGE SCALE GENOMIC DNA]</scope>
    <source>
        <strain evidence="4">JIC</strain>
    </source>
</reference>
<evidence type="ECO:0000313" key="4">
    <source>
        <dbReference type="EMBL" id="KAK9672729.1"/>
    </source>
</evidence>
<feature type="domain" description="Retrovirus-related Pol polyprotein from transposon TNT 1-94-like beta-barrel" evidence="3">
    <location>
        <begin position="298"/>
        <end position="371"/>
    </location>
</feature>
<accession>A0AAW1H9J8</accession>
<organism evidence="4 5">
    <name type="scientific">Saponaria officinalis</name>
    <name type="common">Common soapwort</name>
    <name type="synonym">Lychnis saponaria</name>
    <dbReference type="NCBI Taxonomy" id="3572"/>
    <lineage>
        <taxon>Eukaryota</taxon>
        <taxon>Viridiplantae</taxon>
        <taxon>Streptophyta</taxon>
        <taxon>Embryophyta</taxon>
        <taxon>Tracheophyta</taxon>
        <taxon>Spermatophyta</taxon>
        <taxon>Magnoliopsida</taxon>
        <taxon>eudicotyledons</taxon>
        <taxon>Gunneridae</taxon>
        <taxon>Pentapetalae</taxon>
        <taxon>Caryophyllales</taxon>
        <taxon>Caryophyllaceae</taxon>
        <taxon>Caryophylleae</taxon>
        <taxon>Saponaria</taxon>
    </lineage>
</organism>
<evidence type="ECO:0008006" key="6">
    <source>
        <dbReference type="Google" id="ProtNLM"/>
    </source>
</evidence>
<dbReference type="InterPro" id="IPR054722">
    <property type="entry name" value="PolX-like_BBD"/>
</dbReference>
<evidence type="ECO:0000259" key="3">
    <source>
        <dbReference type="Pfam" id="PF22936"/>
    </source>
</evidence>
<evidence type="ECO:0000259" key="1">
    <source>
        <dbReference type="Pfam" id="PF03732"/>
    </source>
</evidence>
<gene>
    <name evidence="4" type="ORF">RND81_12G120300</name>
</gene>
<dbReference type="Proteomes" id="UP001443914">
    <property type="component" value="Unassembled WGS sequence"/>
</dbReference>
<name>A0AAW1H9J8_SAPOF</name>
<dbReference type="Pfam" id="PF22936">
    <property type="entry name" value="Pol_BBD"/>
    <property type="match status" value="1"/>
</dbReference>
<proteinExistence type="predicted"/>
<dbReference type="EMBL" id="JBDFQZ010000012">
    <property type="protein sequence ID" value="KAK9672729.1"/>
    <property type="molecule type" value="Genomic_DNA"/>
</dbReference>
<dbReference type="InterPro" id="IPR025724">
    <property type="entry name" value="GAG-pre-integrase_dom"/>
</dbReference>
<dbReference type="PANTHER" id="PTHR34222">
    <property type="entry name" value="GAG_PRE-INTEGRS DOMAIN-CONTAINING PROTEIN"/>
    <property type="match status" value="1"/>
</dbReference>
<keyword evidence="5" id="KW-1185">Reference proteome</keyword>
<comment type="caution">
    <text evidence="4">The sequence shown here is derived from an EMBL/GenBank/DDBJ whole genome shotgun (WGS) entry which is preliminary data.</text>
</comment>
<dbReference type="AlphaFoldDB" id="A0AAW1H9J8"/>
<dbReference type="PANTHER" id="PTHR34222:SF99">
    <property type="entry name" value="PROTEIN, PUTATIVE-RELATED"/>
    <property type="match status" value="1"/>
</dbReference>
<sequence length="540" mass="61604">MVSCWLINSMLPEIKEGFMSSRSTKQLWTELRERYGQTNAPLLYQLKKDLRNITQENTSVVEYYNKIKRLWDDIEELESIPECTCGVVAKCTCNLLKKMLEMTSNEKVLTFFMGLNEVYDVLRTNILSMDPMPTINKVYSIVQQVESQKLITNAVHSVQESSAFNLAKQGGQSNWQSYRKDFKKPRVDDRWCSHCRKKGHTRETCFKLHPDQRTKFMTRFSNNVEMSEGNVQEMREQEALGSKGKSKVDPDLVAAVYQQMMEMMHNQQETPVDYSSASVNFAGITHSSNVVFPAVNDWILDSGATDHMTANKSLLINMKSLNKPVAVGLPDGITQTVNTVGDVVLHPRLVLKDVLFIPAFRHNLLSIGKLLSTPQMLIQFSMDKCVLQDRVSEITLQLGTREGGLYRLRSLHDSDSHNFTKVQSAVAKDNVVCFTNVLLPRNKSKLDLFHARLGHTSLDKMKHINKDCCSDLHTYFCDTCVRAKFHKLPFPRSINRAMHKFDLVHMDLWGPVDTGMRIPNSTSPLFTERNATRLCSCSLD</sequence>
<dbReference type="Pfam" id="PF03732">
    <property type="entry name" value="Retrotrans_gag"/>
    <property type="match status" value="1"/>
</dbReference>
<protein>
    <recommendedName>
        <fullName evidence="6">GAG-pre-integrase domain-containing protein</fullName>
    </recommendedName>
</protein>
<evidence type="ECO:0000313" key="5">
    <source>
        <dbReference type="Proteomes" id="UP001443914"/>
    </source>
</evidence>
<dbReference type="InterPro" id="IPR005162">
    <property type="entry name" value="Retrotrans_gag_dom"/>
</dbReference>
<dbReference type="Pfam" id="PF13976">
    <property type="entry name" value="gag_pre-integrs"/>
    <property type="match status" value="1"/>
</dbReference>